<feature type="compositionally biased region" description="Low complexity" evidence="1">
    <location>
        <begin position="73"/>
        <end position="92"/>
    </location>
</feature>
<evidence type="ECO:0000313" key="5">
    <source>
        <dbReference type="Proteomes" id="UP000199398"/>
    </source>
</evidence>
<keyword evidence="2" id="KW-0812">Transmembrane</keyword>
<gene>
    <name evidence="3" type="ORF">ATL45_2846</name>
    <name evidence="4" type="ORF">SAMN05421805_103462</name>
</gene>
<dbReference type="Proteomes" id="UP000270697">
    <property type="component" value="Unassembled WGS sequence"/>
</dbReference>
<evidence type="ECO:0000313" key="3">
    <source>
        <dbReference type="EMBL" id="RKT84528.1"/>
    </source>
</evidence>
<dbReference type="EMBL" id="RBXX01000002">
    <property type="protein sequence ID" value="RKT84528.1"/>
    <property type="molecule type" value="Genomic_DNA"/>
</dbReference>
<feature type="region of interest" description="Disordered" evidence="1">
    <location>
        <begin position="58"/>
        <end position="108"/>
    </location>
</feature>
<proteinExistence type="predicted"/>
<feature type="compositionally biased region" description="Basic and acidic residues" evidence="1">
    <location>
        <begin position="58"/>
        <end position="72"/>
    </location>
</feature>
<reference evidence="3 6" key="2">
    <citation type="submission" date="2018-10" db="EMBL/GenBank/DDBJ databases">
        <title>Sequencing the genomes of 1000 actinobacteria strains.</title>
        <authorList>
            <person name="Klenk H.-P."/>
        </authorList>
    </citation>
    <scope>NUCLEOTIDE SEQUENCE [LARGE SCALE GENOMIC DNA]</scope>
    <source>
        <strain evidence="3 6">DSM 45119</strain>
    </source>
</reference>
<name>A0A1I4XJ01_9PSEU</name>
<dbReference type="EMBL" id="FOUP01000003">
    <property type="protein sequence ID" value="SFN25712.1"/>
    <property type="molecule type" value="Genomic_DNA"/>
</dbReference>
<evidence type="ECO:0000256" key="2">
    <source>
        <dbReference type="SAM" id="Phobius"/>
    </source>
</evidence>
<dbReference type="Proteomes" id="UP000199398">
    <property type="component" value="Unassembled WGS sequence"/>
</dbReference>
<keyword evidence="2" id="KW-0472">Membrane</keyword>
<dbReference type="STRING" id="455193.SAMN05421805_103462"/>
<sequence length="108" mass="10986">MSTRKGASSGAPGARKVGVEMVTTIFSIIGGVLAVAVLLLMSISSVLPDLLERFAPRQSADEAVTRRMDRSRGSAGSAATARRSAVASVRGTGSHAVLPAGHAGSLPW</sequence>
<evidence type="ECO:0000313" key="4">
    <source>
        <dbReference type="EMBL" id="SFN25712.1"/>
    </source>
</evidence>
<evidence type="ECO:0000256" key="1">
    <source>
        <dbReference type="SAM" id="MobiDB-lite"/>
    </source>
</evidence>
<keyword evidence="2" id="KW-1133">Transmembrane helix</keyword>
<dbReference type="AlphaFoldDB" id="A0A1I4XJ01"/>
<reference evidence="4 5" key="1">
    <citation type="submission" date="2016-10" db="EMBL/GenBank/DDBJ databases">
        <authorList>
            <person name="de Groot N.N."/>
        </authorList>
    </citation>
    <scope>NUCLEOTIDE SEQUENCE [LARGE SCALE GENOMIC DNA]</scope>
    <source>
        <strain evidence="4 5">CPCC 201259</strain>
    </source>
</reference>
<organism evidence="4 5">
    <name type="scientific">Saccharopolyspora antimicrobica</name>
    <dbReference type="NCBI Taxonomy" id="455193"/>
    <lineage>
        <taxon>Bacteria</taxon>
        <taxon>Bacillati</taxon>
        <taxon>Actinomycetota</taxon>
        <taxon>Actinomycetes</taxon>
        <taxon>Pseudonocardiales</taxon>
        <taxon>Pseudonocardiaceae</taxon>
        <taxon>Saccharopolyspora</taxon>
    </lineage>
</organism>
<accession>A0A1I4XJ01</accession>
<keyword evidence="6" id="KW-1185">Reference proteome</keyword>
<evidence type="ECO:0000313" key="6">
    <source>
        <dbReference type="Proteomes" id="UP000270697"/>
    </source>
</evidence>
<protein>
    <submittedName>
        <fullName evidence="4">Uncharacterized protein</fullName>
    </submittedName>
</protein>
<feature type="transmembrane region" description="Helical" evidence="2">
    <location>
        <begin position="25"/>
        <end position="47"/>
    </location>
</feature>